<evidence type="ECO:0000313" key="1">
    <source>
        <dbReference type="EMBL" id="CAK1554881.1"/>
    </source>
</evidence>
<organism evidence="1 2">
    <name type="scientific">Leptosia nina</name>
    <dbReference type="NCBI Taxonomy" id="320188"/>
    <lineage>
        <taxon>Eukaryota</taxon>
        <taxon>Metazoa</taxon>
        <taxon>Ecdysozoa</taxon>
        <taxon>Arthropoda</taxon>
        <taxon>Hexapoda</taxon>
        <taxon>Insecta</taxon>
        <taxon>Pterygota</taxon>
        <taxon>Neoptera</taxon>
        <taxon>Endopterygota</taxon>
        <taxon>Lepidoptera</taxon>
        <taxon>Glossata</taxon>
        <taxon>Ditrysia</taxon>
        <taxon>Papilionoidea</taxon>
        <taxon>Pieridae</taxon>
        <taxon>Pierinae</taxon>
        <taxon>Leptosia</taxon>
    </lineage>
</organism>
<name>A0AAV1K031_9NEOP</name>
<sequence length="77" mass="9189">MTNLRKFKRIQIQQLANNRQHKLITIPSNFQAQQRITLSFESFSYEQIANKRTRLAHLDMEQSRNVITAAFTWLKQP</sequence>
<protein>
    <submittedName>
        <fullName evidence="1">Uncharacterized protein</fullName>
    </submittedName>
</protein>
<dbReference type="AlphaFoldDB" id="A0AAV1K031"/>
<accession>A0AAV1K031</accession>
<gene>
    <name evidence="1" type="ORF">LNINA_LOCUS13738</name>
</gene>
<proteinExistence type="predicted"/>
<evidence type="ECO:0000313" key="2">
    <source>
        <dbReference type="Proteomes" id="UP001497472"/>
    </source>
</evidence>
<keyword evidence="2" id="KW-1185">Reference proteome</keyword>
<dbReference type="Proteomes" id="UP001497472">
    <property type="component" value="Unassembled WGS sequence"/>
</dbReference>
<comment type="caution">
    <text evidence="1">The sequence shown here is derived from an EMBL/GenBank/DDBJ whole genome shotgun (WGS) entry which is preliminary data.</text>
</comment>
<dbReference type="EMBL" id="CAVLEF010000279">
    <property type="protein sequence ID" value="CAK1554881.1"/>
    <property type="molecule type" value="Genomic_DNA"/>
</dbReference>
<reference evidence="1 2" key="1">
    <citation type="submission" date="2023-11" db="EMBL/GenBank/DDBJ databases">
        <authorList>
            <person name="Okamura Y."/>
        </authorList>
    </citation>
    <scope>NUCLEOTIDE SEQUENCE [LARGE SCALE GENOMIC DNA]</scope>
</reference>